<dbReference type="InParanoid" id="G0NUJ6"/>
<dbReference type="SUPFAM" id="SSF103473">
    <property type="entry name" value="MFS general substrate transporter"/>
    <property type="match status" value="1"/>
</dbReference>
<feature type="transmembrane region" description="Helical" evidence="5">
    <location>
        <begin position="95"/>
        <end position="111"/>
    </location>
</feature>
<feature type="transmembrane region" description="Helical" evidence="5">
    <location>
        <begin position="214"/>
        <end position="231"/>
    </location>
</feature>
<keyword evidence="3 5" id="KW-0472">Membrane</keyword>
<dbReference type="eggNOG" id="ENOG502THUZ">
    <property type="taxonomic scope" value="Eukaryota"/>
</dbReference>
<organism evidence="7">
    <name type="scientific">Caenorhabditis brenneri</name>
    <name type="common">Nematode worm</name>
    <dbReference type="NCBI Taxonomy" id="135651"/>
    <lineage>
        <taxon>Eukaryota</taxon>
        <taxon>Metazoa</taxon>
        <taxon>Ecdysozoa</taxon>
        <taxon>Nematoda</taxon>
        <taxon>Chromadorea</taxon>
        <taxon>Rhabditida</taxon>
        <taxon>Rhabditina</taxon>
        <taxon>Rhabditomorpha</taxon>
        <taxon>Rhabditoidea</taxon>
        <taxon>Rhabditidae</taxon>
        <taxon>Peloderinae</taxon>
        <taxon>Caenorhabditis</taxon>
    </lineage>
</organism>
<accession>G0NUJ6</accession>
<dbReference type="InterPro" id="IPR036259">
    <property type="entry name" value="MFS_trans_sf"/>
</dbReference>
<dbReference type="FunCoup" id="G0NUJ6">
    <property type="interactions" value="397"/>
</dbReference>
<evidence type="ECO:0000256" key="1">
    <source>
        <dbReference type="ARBA" id="ARBA00022692"/>
    </source>
</evidence>
<feature type="transmembrane region" description="Helical" evidence="5">
    <location>
        <begin position="30"/>
        <end position="52"/>
    </location>
</feature>
<protein>
    <submittedName>
        <fullName evidence="6">Uncharacterized protein</fullName>
    </submittedName>
</protein>
<feature type="transmembrane region" description="Helical" evidence="5">
    <location>
        <begin position="117"/>
        <end position="140"/>
    </location>
</feature>
<gene>
    <name evidence="6" type="ORF">CAEBREN_31897</name>
</gene>
<evidence type="ECO:0000256" key="4">
    <source>
        <dbReference type="SAM" id="MobiDB-lite"/>
    </source>
</evidence>
<reference evidence="7" key="1">
    <citation type="submission" date="2011-07" db="EMBL/GenBank/DDBJ databases">
        <authorList>
            <consortium name="Caenorhabditis brenneri Sequencing and Analysis Consortium"/>
            <person name="Wilson R.K."/>
        </authorList>
    </citation>
    <scope>NUCLEOTIDE SEQUENCE [LARGE SCALE GENOMIC DNA]</scope>
    <source>
        <strain evidence="7">PB2801</strain>
    </source>
</reference>
<evidence type="ECO:0000313" key="6">
    <source>
        <dbReference type="EMBL" id="EGT37887.1"/>
    </source>
</evidence>
<proteinExistence type="predicted"/>
<feature type="transmembrane region" description="Helical" evidence="5">
    <location>
        <begin position="436"/>
        <end position="458"/>
    </location>
</feature>
<dbReference type="Proteomes" id="UP000008068">
    <property type="component" value="Unassembled WGS sequence"/>
</dbReference>
<feature type="transmembrane region" description="Helical" evidence="5">
    <location>
        <begin position="352"/>
        <end position="371"/>
    </location>
</feature>
<dbReference type="PANTHER" id="PTHR23121">
    <property type="entry name" value="SODIUM-DEPENDENT GLUCOSE TRANSPORTER 1"/>
    <property type="match status" value="1"/>
</dbReference>
<dbReference type="PANTHER" id="PTHR23121:SF10">
    <property type="entry name" value="MAJOR FACILITATOR SUPERFAMILY DOMAIN-CONTAINING PROTEIN 4A"/>
    <property type="match status" value="1"/>
</dbReference>
<evidence type="ECO:0000313" key="7">
    <source>
        <dbReference type="Proteomes" id="UP000008068"/>
    </source>
</evidence>
<feature type="region of interest" description="Disordered" evidence="4">
    <location>
        <begin position="517"/>
        <end position="563"/>
    </location>
</feature>
<evidence type="ECO:0000256" key="3">
    <source>
        <dbReference type="ARBA" id="ARBA00023136"/>
    </source>
</evidence>
<sequence>MALTKITSAMKPIFDRLVEAKETASKHSSLFFIHLWIYALVGFSIAFISLSYSHSACFSMISSAHLFNLHFAFNGSIFLGAVFHSNLSRRLPLKYVFITCLVLISTCFSALPHAEHVILLLCVVFIVFGTALGIALSAVTSNFAVIFKQQNFLLVQLLHLTGAMGAVVAVMFYQSAPSEHQDDCNSKRNPVLPTGPHIPSLEKFYLNPSLRQDYIYYATAILQIPLMITCIKTEFNVTMKTSISIRRTEYDDIEHNNNNLHHENCQSLTQQSDVSSLKLVLLCSVVASIANIMYTLFPFLILAQPSASIFYYQLFAVSHQMKIFKLFFFRFQIFFMWGRAVSLFFSDYMAPYFLVGVSIFGCGIGCCCIASEQFLLVGSIIFGFFLAPLLPALVLYINQSLSLKSNNTFTLLSGHCSGHLIFPLLLTLTTSSNSRLFIAFNFVAIVILVIILVSILSLHAQIERMQGKNWRYTISLPKWTKSICSRFLSGESLLKRTRSIRPLISRLRPNSYRRFANRRGMNTRSPSPAVPHSTEVSVGPDELSRLNEPKEIRSGSMLMPTRV</sequence>
<keyword evidence="7" id="KW-1185">Reference proteome</keyword>
<feature type="compositionally biased region" description="Basic and acidic residues" evidence="4">
    <location>
        <begin position="542"/>
        <end position="553"/>
    </location>
</feature>
<dbReference type="EMBL" id="GL379951">
    <property type="protein sequence ID" value="EGT37887.1"/>
    <property type="molecule type" value="Genomic_DNA"/>
</dbReference>
<feature type="transmembrane region" description="Helical" evidence="5">
    <location>
        <begin position="377"/>
        <end position="397"/>
    </location>
</feature>
<keyword evidence="2 5" id="KW-1133">Transmembrane helix</keyword>
<keyword evidence="1 5" id="KW-0812">Transmembrane</keyword>
<dbReference type="OrthoDB" id="5821018at2759"/>
<feature type="transmembrane region" description="Helical" evidence="5">
    <location>
        <begin position="64"/>
        <end position="83"/>
    </location>
</feature>
<feature type="transmembrane region" description="Helical" evidence="5">
    <location>
        <begin position="152"/>
        <end position="173"/>
    </location>
</feature>
<name>G0NUJ6_CAEBE</name>
<dbReference type="STRING" id="135651.G0NUJ6"/>
<evidence type="ECO:0000256" key="5">
    <source>
        <dbReference type="SAM" id="Phobius"/>
    </source>
</evidence>
<feature type="transmembrane region" description="Helical" evidence="5">
    <location>
        <begin position="279"/>
        <end position="303"/>
    </location>
</feature>
<evidence type="ECO:0000256" key="2">
    <source>
        <dbReference type="ARBA" id="ARBA00022989"/>
    </source>
</evidence>
<dbReference type="HOGENOM" id="CLU_037363_1_0_1"/>
<dbReference type="AlphaFoldDB" id="G0NUJ6"/>